<dbReference type="InterPro" id="IPR036388">
    <property type="entry name" value="WH-like_DNA-bd_sf"/>
</dbReference>
<sequence length="313" mass="34408">MELRDIEILLTLAEELHFGRTARRLHLSQARISQSVKSQERRIGGRLVDRSNPRSIALTPLGRQLVDDLRPAHGGLLEAMERARRTASGVSGVLRLGFLAGTMVDQNLPSIVAAFRRQRPGWRIDMRQADFSDPTAGLAAGQVDIGVLRVPFPGQEHYRVNVLRSEDRCVALPAAHLLTREKRIAFRQIWQEPFIALPAVSDSWRDHWLAVDARDNTPVQISAVAHTPDEFLAMIANGYGVSLTPAAAQHFYGHPGVRYRPVDGVGPTQVAVVCRTEDPNLAVDDFVSACLEYRTHDDAPISLASTSPSAPGA</sequence>
<dbReference type="GO" id="GO:0003677">
    <property type="term" value="F:DNA binding"/>
    <property type="evidence" value="ECO:0007669"/>
    <property type="project" value="UniProtKB-KW"/>
</dbReference>
<keyword evidence="2" id="KW-0805">Transcription regulation</keyword>
<dbReference type="SUPFAM" id="SSF46785">
    <property type="entry name" value="Winged helix' DNA-binding domain"/>
    <property type="match status" value="1"/>
</dbReference>
<evidence type="ECO:0000256" key="3">
    <source>
        <dbReference type="ARBA" id="ARBA00023125"/>
    </source>
</evidence>
<dbReference type="Gene3D" id="3.40.190.10">
    <property type="entry name" value="Periplasmic binding protein-like II"/>
    <property type="match status" value="2"/>
</dbReference>
<evidence type="ECO:0000313" key="7">
    <source>
        <dbReference type="EMBL" id="NNH72287.1"/>
    </source>
</evidence>
<accession>A0A849C8S7</accession>
<dbReference type="AlphaFoldDB" id="A0A849C8S7"/>
<dbReference type="InterPro" id="IPR036390">
    <property type="entry name" value="WH_DNA-bd_sf"/>
</dbReference>
<dbReference type="PANTHER" id="PTHR30346:SF0">
    <property type="entry name" value="HCA OPERON TRANSCRIPTIONAL ACTIVATOR HCAR"/>
    <property type="match status" value="1"/>
</dbReference>
<dbReference type="EMBL" id="JABELX010000007">
    <property type="protein sequence ID" value="NNH72287.1"/>
    <property type="molecule type" value="Genomic_DNA"/>
</dbReference>
<dbReference type="GO" id="GO:0003700">
    <property type="term" value="F:DNA-binding transcription factor activity"/>
    <property type="evidence" value="ECO:0007669"/>
    <property type="project" value="InterPro"/>
</dbReference>
<feature type="domain" description="HTH lysR-type" evidence="6">
    <location>
        <begin position="1"/>
        <end position="59"/>
    </location>
</feature>
<protein>
    <submittedName>
        <fullName evidence="7">LysR family transcriptional regulator</fullName>
    </submittedName>
</protein>
<dbReference type="SUPFAM" id="SSF53850">
    <property type="entry name" value="Periplasmic binding protein-like II"/>
    <property type="match status" value="1"/>
</dbReference>
<evidence type="ECO:0000313" key="8">
    <source>
        <dbReference type="Proteomes" id="UP000586827"/>
    </source>
</evidence>
<keyword evidence="5" id="KW-0804">Transcription</keyword>
<dbReference type="InterPro" id="IPR000847">
    <property type="entry name" value="LysR_HTH_N"/>
</dbReference>
<dbReference type="Gene3D" id="1.10.10.10">
    <property type="entry name" value="Winged helix-like DNA-binding domain superfamily/Winged helix DNA-binding domain"/>
    <property type="match status" value="1"/>
</dbReference>
<evidence type="ECO:0000256" key="1">
    <source>
        <dbReference type="ARBA" id="ARBA00009437"/>
    </source>
</evidence>
<gene>
    <name evidence="7" type="ORF">HLB23_20895</name>
</gene>
<evidence type="ECO:0000259" key="6">
    <source>
        <dbReference type="PROSITE" id="PS50931"/>
    </source>
</evidence>
<dbReference type="PROSITE" id="PS50931">
    <property type="entry name" value="HTH_LYSR"/>
    <property type="match status" value="1"/>
</dbReference>
<comment type="caution">
    <text evidence="7">The sequence shown here is derived from an EMBL/GenBank/DDBJ whole genome shotgun (WGS) entry which is preliminary data.</text>
</comment>
<evidence type="ECO:0000256" key="4">
    <source>
        <dbReference type="ARBA" id="ARBA00023159"/>
    </source>
</evidence>
<reference evidence="7 8" key="1">
    <citation type="submission" date="2020-05" db="EMBL/GenBank/DDBJ databases">
        <title>MicrobeNet Type strains.</title>
        <authorList>
            <person name="Nicholson A.C."/>
        </authorList>
    </citation>
    <scope>NUCLEOTIDE SEQUENCE [LARGE SCALE GENOMIC DNA]</scope>
    <source>
        <strain evidence="7 8">JCM 3224</strain>
    </source>
</reference>
<dbReference type="PANTHER" id="PTHR30346">
    <property type="entry name" value="TRANSCRIPTIONAL DUAL REGULATOR HCAR-RELATED"/>
    <property type="match status" value="1"/>
</dbReference>
<proteinExistence type="inferred from homology"/>
<name>A0A849C8S7_9NOCA</name>
<dbReference type="Proteomes" id="UP000586827">
    <property type="component" value="Unassembled WGS sequence"/>
</dbReference>
<organism evidence="7 8">
    <name type="scientific">Nocardia uniformis</name>
    <dbReference type="NCBI Taxonomy" id="53432"/>
    <lineage>
        <taxon>Bacteria</taxon>
        <taxon>Bacillati</taxon>
        <taxon>Actinomycetota</taxon>
        <taxon>Actinomycetes</taxon>
        <taxon>Mycobacteriales</taxon>
        <taxon>Nocardiaceae</taxon>
        <taxon>Nocardia</taxon>
    </lineage>
</organism>
<keyword evidence="8" id="KW-1185">Reference proteome</keyword>
<comment type="similarity">
    <text evidence="1">Belongs to the LysR transcriptional regulatory family.</text>
</comment>
<evidence type="ECO:0000256" key="2">
    <source>
        <dbReference type="ARBA" id="ARBA00023015"/>
    </source>
</evidence>
<dbReference type="InterPro" id="IPR005119">
    <property type="entry name" value="LysR_subst-bd"/>
</dbReference>
<dbReference type="GO" id="GO:0032993">
    <property type="term" value="C:protein-DNA complex"/>
    <property type="evidence" value="ECO:0007669"/>
    <property type="project" value="TreeGrafter"/>
</dbReference>
<keyword evidence="3" id="KW-0238">DNA-binding</keyword>
<dbReference type="Pfam" id="PF00126">
    <property type="entry name" value="HTH_1"/>
    <property type="match status" value="1"/>
</dbReference>
<keyword evidence="4" id="KW-0010">Activator</keyword>
<dbReference type="Pfam" id="PF03466">
    <property type="entry name" value="LysR_substrate"/>
    <property type="match status" value="1"/>
</dbReference>
<dbReference type="CDD" id="cd08414">
    <property type="entry name" value="PBP2_LTTR_aromatics_like"/>
    <property type="match status" value="1"/>
</dbReference>
<evidence type="ECO:0000256" key="5">
    <source>
        <dbReference type="ARBA" id="ARBA00023163"/>
    </source>
</evidence>